<dbReference type="Gene3D" id="2.60.40.10">
    <property type="entry name" value="Immunoglobulins"/>
    <property type="match status" value="1"/>
</dbReference>
<keyword evidence="2" id="KW-0472">Membrane</keyword>
<protein>
    <recommendedName>
        <fullName evidence="3">PPM-type phosphatase domain-containing protein</fullName>
    </recommendedName>
</protein>
<evidence type="ECO:0000256" key="1">
    <source>
        <dbReference type="ARBA" id="ARBA00022801"/>
    </source>
</evidence>
<gene>
    <name evidence="4" type="ORF">PEPS_21130</name>
</gene>
<dbReference type="InterPro" id="IPR001932">
    <property type="entry name" value="PPM-type_phosphatase-like_dom"/>
</dbReference>
<proteinExistence type="predicted"/>
<feature type="transmembrane region" description="Helical" evidence="2">
    <location>
        <begin position="739"/>
        <end position="760"/>
    </location>
</feature>
<reference evidence="4 5" key="1">
    <citation type="submission" date="2021-12" db="EMBL/GenBank/DDBJ databases">
        <title>Genome sequencing of bacteria with rrn-lacking chromosome and rrn-plasmid.</title>
        <authorList>
            <person name="Anda M."/>
            <person name="Iwasaki W."/>
        </authorList>
    </citation>
    <scope>NUCLEOTIDE SEQUENCE [LARGE SCALE GENOMIC DNA]</scope>
    <source>
        <strain evidence="4 5">NBRC 101262</strain>
    </source>
</reference>
<keyword evidence="2" id="KW-1133">Transmembrane helix</keyword>
<keyword evidence="1" id="KW-0378">Hydrolase</keyword>
<keyword evidence="5" id="KW-1185">Reference proteome</keyword>
<name>A0ABN6LDT5_9BACT</name>
<dbReference type="Gene3D" id="3.60.40.10">
    <property type="entry name" value="PPM-type phosphatase domain"/>
    <property type="match status" value="1"/>
</dbReference>
<evidence type="ECO:0000313" key="5">
    <source>
        <dbReference type="Proteomes" id="UP001354989"/>
    </source>
</evidence>
<sequence>MLQEVVPIHDFQANSESFAITQNKGHYLFFAHEKGALMFDGMYWRNFNPNDSRQINTVASSLSTDHVFYGAVGDIGRMDFDQKGEMHFHSFLNELPDSVKHFRQVLDAYVVGNNVYFNLKHRVLMREIDRSSWSEIQLGPYIRHIFPLKAGIFIESPNKWVLYRYGRKLPIPIRNVEDHKVEGVIEISPSHLILVGRYGQNDWVMDLNPKTGEHSYWDLPKKLGRIEGSAKIRNGLIGIYTRNRGVIYLSIKSQSVVRRIERKEGMSSNRVYDLFVDFRGISWIITSKSIVQVRNDGVNFKHFQEGDQYKGMVTKIFRQSDDTLYFGTEQEFGRIIENSDQDMPRIEILSDDSGKINDIQESKELGIVISTEEGLFRWSVRRQQIERIPSVPNRLRDFLIFQFAGNEWLCLARSNYVVVYQLKGGKAIKRWKETQWEGVPNQLTVGTLFPDGSYRIWVNHANGELAELKLHWGVNEGLAVSKRYFGATEGFDPGLGFEQSLAPVLGENVFQSEDSFWHFMEEEDRFEQVNPPLKGVNFVLPVSPSEKKLLISERSAEEDYFWIGQWTGKEMVPVSRSIYGLNLGTIRTGAGGSDHGRVWVGGRIGLLSVNTELFNIPFGEFRPRVLRLDYLNGDYTRYMSPTFSETVTIPYDSLPVRVNYSVIGENMMPHKYRYRITAPKRFFSGESHWSEWSYDHKIVLEHLYEGAYRVDLQSQNTFGHSSETTQFNIVILPPFYRKWYMLLLYFFGLIGLMIISGKWFSYKLRREKKVLEHKVKERTRSIARKNELLEEKNQAIREQAQVLSLKNEQISRDMRYGAQLQRMNRPREEELQQYFADHFVFSAPKDTIGGDFYMIIPLDEGRCCMVVGDCTGHGVPGALVSSIATVLIRETVNFYGLEEPCEILERLDHEFGKLMKNENPYLQEGMELGLAQIDRKRKKIKYAGARRSLWVLQSGQVLKVKGVRRSIGEQYLRGASPYTQQEFDYKGTEGFFLFTDGLTDQFGGEGNRKFGFKQLEQLIQKQQSQQGVVLSQKLFVDAFYQWKRAEEQVDDVTIVGFTL</sequence>
<evidence type="ECO:0000313" key="4">
    <source>
        <dbReference type="EMBL" id="BDC99832.1"/>
    </source>
</evidence>
<evidence type="ECO:0000259" key="3">
    <source>
        <dbReference type="SMART" id="SM00331"/>
    </source>
</evidence>
<accession>A0ABN6LDT5</accession>
<keyword evidence="2" id="KW-0812">Transmembrane</keyword>
<dbReference type="InterPro" id="IPR013783">
    <property type="entry name" value="Ig-like_fold"/>
</dbReference>
<dbReference type="SMART" id="SM00331">
    <property type="entry name" value="PP2C_SIG"/>
    <property type="match status" value="1"/>
</dbReference>
<dbReference type="Gene3D" id="2.130.10.10">
    <property type="entry name" value="YVTN repeat-like/Quinoprotein amine dehydrogenase"/>
    <property type="match status" value="2"/>
</dbReference>
<dbReference type="PANTHER" id="PTHR43156:SF9">
    <property type="entry name" value="HAMP DOMAIN-CONTAINING PROTEIN"/>
    <property type="match status" value="1"/>
</dbReference>
<evidence type="ECO:0000256" key="2">
    <source>
        <dbReference type="SAM" id="Phobius"/>
    </source>
</evidence>
<dbReference type="Proteomes" id="UP001354989">
    <property type="component" value="Chromosome"/>
</dbReference>
<feature type="domain" description="PPM-type phosphatase" evidence="3">
    <location>
        <begin position="835"/>
        <end position="1059"/>
    </location>
</feature>
<dbReference type="InterPro" id="IPR052016">
    <property type="entry name" value="Bact_Sigma-Reg"/>
</dbReference>
<dbReference type="InterPro" id="IPR036457">
    <property type="entry name" value="PPM-type-like_dom_sf"/>
</dbReference>
<dbReference type="Pfam" id="PF07228">
    <property type="entry name" value="SpoIIE"/>
    <property type="match status" value="1"/>
</dbReference>
<dbReference type="EMBL" id="AP025292">
    <property type="protein sequence ID" value="BDC99832.1"/>
    <property type="molecule type" value="Genomic_DNA"/>
</dbReference>
<organism evidence="4 5">
    <name type="scientific">Persicobacter psychrovividus</name>
    <dbReference type="NCBI Taxonomy" id="387638"/>
    <lineage>
        <taxon>Bacteria</taxon>
        <taxon>Pseudomonadati</taxon>
        <taxon>Bacteroidota</taxon>
        <taxon>Cytophagia</taxon>
        <taxon>Cytophagales</taxon>
        <taxon>Persicobacteraceae</taxon>
        <taxon>Persicobacter</taxon>
    </lineage>
</organism>
<dbReference type="InterPro" id="IPR015943">
    <property type="entry name" value="WD40/YVTN_repeat-like_dom_sf"/>
</dbReference>
<dbReference type="SUPFAM" id="SSF63829">
    <property type="entry name" value="Calcium-dependent phosphotriesterase"/>
    <property type="match status" value="1"/>
</dbReference>
<dbReference type="PANTHER" id="PTHR43156">
    <property type="entry name" value="STAGE II SPORULATION PROTEIN E-RELATED"/>
    <property type="match status" value="1"/>
</dbReference>